<dbReference type="CDD" id="cd00118">
    <property type="entry name" value="LysM"/>
    <property type="match status" value="2"/>
</dbReference>
<dbReference type="PROSITE" id="PS51782">
    <property type="entry name" value="LYSM"/>
    <property type="match status" value="1"/>
</dbReference>
<dbReference type="SMART" id="SM00257">
    <property type="entry name" value="LysM"/>
    <property type="match status" value="2"/>
</dbReference>
<dbReference type="SUPFAM" id="SSF54106">
    <property type="entry name" value="LysM domain"/>
    <property type="match status" value="1"/>
</dbReference>
<evidence type="ECO:0000259" key="2">
    <source>
        <dbReference type="PROSITE" id="PS51782"/>
    </source>
</evidence>
<dbReference type="Proteomes" id="UP000230000">
    <property type="component" value="Unassembled WGS sequence"/>
</dbReference>
<dbReference type="InterPro" id="IPR036779">
    <property type="entry name" value="LysM_dom_sf"/>
</dbReference>
<dbReference type="InterPro" id="IPR018392">
    <property type="entry name" value="LysM"/>
</dbReference>
<dbReference type="GO" id="GO:0008932">
    <property type="term" value="F:lytic endotransglycosylase activity"/>
    <property type="evidence" value="ECO:0007669"/>
    <property type="project" value="TreeGrafter"/>
</dbReference>
<accession>A0A2M9CVA7</accession>
<reference evidence="3 4" key="1">
    <citation type="submission" date="2017-11" db="EMBL/GenBank/DDBJ databases">
        <title>Genomic Encyclopedia of Archaeal and Bacterial Type Strains, Phase II (KMG-II): From Individual Species to Whole Genera.</title>
        <authorList>
            <person name="Goeker M."/>
        </authorList>
    </citation>
    <scope>NUCLEOTIDE SEQUENCE [LARGE SCALE GENOMIC DNA]</scope>
    <source>
        <strain evidence="3 4">DSM 27268</strain>
    </source>
</reference>
<comment type="caution">
    <text evidence="3">The sequence shown here is derived from an EMBL/GenBank/DDBJ whole genome shotgun (WGS) entry which is preliminary data.</text>
</comment>
<sequence>MKGICGILLLCMSVIRIASAQAIIHEQQTNSLTGGARLFIEHQVMPGETWFRLGQIYRLDPALIARANGMTTDSALRLYTQIKIPLLAENFIQPHQVPSAGYQPVFHQVKPGETLYHISTLYPSATVEDLRNWNHLSGNDIRSGQLLVVGYMRFNADALPLSSAASHIMRNQPSVHDSIRPANRDTTILLGVITPKPAAHGHIPPPLPAARETTYFSHEQHASLPVGETVASSDMNRQAVSSVSTISSVNAENQASPFLEDYLQQSRQQGWKQVEIRGAGGWFSSNIPPSSKKYYVLFNQAPRGQIIQITNPLNGKSIYAKVLDGIPKLGENANLIVKISDAAQKDLGTTQDKFFCIVHYFETKN</sequence>
<dbReference type="Gene3D" id="3.10.350.10">
    <property type="entry name" value="LysM domain"/>
    <property type="match status" value="2"/>
</dbReference>
<feature type="domain" description="LysM" evidence="2">
    <location>
        <begin position="105"/>
        <end position="149"/>
    </location>
</feature>
<proteinExistence type="predicted"/>
<keyword evidence="4" id="KW-1185">Reference proteome</keyword>
<dbReference type="AlphaFoldDB" id="A0A2M9CVA7"/>
<evidence type="ECO:0000313" key="4">
    <source>
        <dbReference type="Proteomes" id="UP000230000"/>
    </source>
</evidence>
<keyword evidence="1" id="KW-0732">Signal</keyword>
<gene>
    <name evidence="3" type="ORF">BXY57_1384</name>
</gene>
<evidence type="ECO:0000256" key="1">
    <source>
        <dbReference type="SAM" id="SignalP"/>
    </source>
</evidence>
<evidence type="ECO:0000313" key="3">
    <source>
        <dbReference type="EMBL" id="PJJ75795.1"/>
    </source>
</evidence>
<organism evidence="3 4">
    <name type="scientific">Thermoflavifilum aggregans</name>
    <dbReference type="NCBI Taxonomy" id="454188"/>
    <lineage>
        <taxon>Bacteria</taxon>
        <taxon>Pseudomonadati</taxon>
        <taxon>Bacteroidota</taxon>
        <taxon>Chitinophagia</taxon>
        <taxon>Chitinophagales</taxon>
        <taxon>Chitinophagaceae</taxon>
        <taxon>Thermoflavifilum</taxon>
    </lineage>
</organism>
<name>A0A2M9CVA7_9BACT</name>
<dbReference type="OrthoDB" id="2149800at2"/>
<dbReference type="Pfam" id="PF01476">
    <property type="entry name" value="LysM"/>
    <property type="match status" value="2"/>
</dbReference>
<dbReference type="EMBL" id="PGFG01000001">
    <property type="protein sequence ID" value="PJJ75795.1"/>
    <property type="molecule type" value="Genomic_DNA"/>
</dbReference>
<feature type="chain" id="PRO_5014961360" evidence="1">
    <location>
        <begin position="21"/>
        <end position="365"/>
    </location>
</feature>
<dbReference type="PANTHER" id="PTHR33734:SF22">
    <property type="entry name" value="MEMBRANE-BOUND LYTIC MUREIN TRANSGLYCOSYLASE D"/>
    <property type="match status" value="1"/>
</dbReference>
<feature type="signal peptide" evidence="1">
    <location>
        <begin position="1"/>
        <end position="20"/>
    </location>
</feature>
<protein>
    <submittedName>
        <fullName evidence="3">LysM domain-containing protein</fullName>
    </submittedName>
</protein>
<dbReference type="PANTHER" id="PTHR33734">
    <property type="entry name" value="LYSM DOMAIN-CONTAINING GPI-ANCHORED PROTEIN 2"/>
    <property type="match status" value="1"/>
</dbReference>
<dbReference type="RefSeq" id="WP_100314358.1">
    <property type="nucleotide sequence ID" value="NZ_PGFG01000001.1"/>
</dbReference>